<dbReference type="Gene3D" id="2.40.70.10">
    <property type="entry name" value="Acid Proteases"/>
    <property type="match status" value="1"/>
</dbReference>
<evidence type="ECO:0000256" key="1">
    <source>
        <dbReference type="SAM" id="MobiDB-lite"/>
    </source>
</evidence>
<keyword evidence="3" id="KW-1185">Reference proteome</keyword>
<comment type="caution">
    <text evidence="2">The sequence shown here is derived from an EMBL/GenBank/DDBJ whole genome shotgun (WGS) entry which is preliminary data.</text>
</comment>
<organism evidence="2 3">
    <name type="scientific">Mycena belliarum</name>
    <dbReference type="NCBI Taxonomy" id="1033014"/>
    <lineage>
        <taxon>Eukaryota</taxon>
        <taxon>Fungi</taxon>
        <taxon>Dikarya</taxon>
        <taxon>Basidiomycota</taxon>
        <taxon>Agaricomycotina</taxon>
        <taxon>Agaricomycetes</taxon>
        <taxon>Agaricomycetidae</taxon>
        <taxon>Agaricales</taxon>
        <taxon>Marasmiineae</taxon>
        <taxon>Mycenaceae</taxon>
        <taxon>Mycena</taxon>
    </lineage>
</organism>
<feature type="compositionally biased region" description="Polar residues" evidence="1">
    <location>
        <begin position="230"/>
        <end position="242"/>
    </location>
</feature>
<feature type="compositionally biased region" description="Basic and acidic residues" evidence="1">
    <location>
        <begin position="208"/>
        <end position="226"/>
    </location>
</feature>
<protein>
    <submittedName>
        <fullName evidence="2">Uncharacterized protein</fullName>
    </submittedName>
</protein>
<dbReference type="Proteomes" id="UP001222325">
    <property type="component" value="Unassembled WGS sequence"/>
</dbReference>
<proteinExistence type="predicted"/>
<dbReference type="InterPro" id="IPR021109">
    <property type="entry name" value="Peptidase_aspartic_dom_sf"/>
</dbReference>
<dbReference type="AlphaFoldDB" id="A0AAD6TN61"/>
<name>A0AAD6TN61_9AGAR</name>
<accession>A0AAD6TN61</accession>
<sequence length="557" mass="62101">MSSRFATVIAPSGRQPTLTPGTVTPAILAKFEHACRNYINIKDVAVAKQVANIIGGLQDVHMLEWLTPEEESARVVKLTLKEFMKELCARFLETNWESKSRAELLKCRMREDDTFVKYHTRVVGLHSVLIGTDSQFDVGRLIHTLEAGVVNDLQNRIDNSKECKAAALVETMPEWIAAVKALDLDRLRHIVAIQGQLEIQRKAKMKRKAESETGGKFKKLNSRDARPTTAPLSNGASSSNTARCPAMTDDEKSVLRAHQGCFKCRRLYVDHVSRNCPTGFPAATNYVVITEAYCLAAKKGAAPAAASAAPIAVVMPPIEDIEDEDDSATEDNLSVSTRPLSSPRRHRTKHLYWGCLAEGPALTFVIKVQVLLDNGAHLALIDERLVKKLGLRRLLREPKPVSLAISDDSLPATTKLTEYVKLSLISPDQAWTSNSVRFIVARGLCAPIILGLPWLARNKIVVDHALRTVIDKRCNFNLLHPPEPVGPPKPKLKLREKLRATRSDLKAMMTELHKVCDAQRIDMEKNSLFEDVREVDPIAAIRDRIETLAHWEDLQKR</sequence>
<evidence type="ECO:0000313" key="2">
    <source>
        <dbReference type="EMBL" id="KAJ7070419.1"/>
    </source>
</evidence>
<gene>
    <name evidence="2" type="ORF">B0H15DRAFT_793476</name>
</gene>
<evidence type="ECO:0000313" key="3">
    <source>
        <dbReference type="Proteomes" id="UP001222325"/>
    </source>
</evidence>
<reference evidence="2" key="1">
    <citation type="submission" date="2023-03" db="EMBL/GenBank/DDBJ databases">
        <title>Massive genome expansion in bonnet fungi (Mycena s.s.) driven by repeated elements and novel gene families across ecological guilds.</title>
        <authorList>
            <consortium name="Lawrence Berkeley National Laboratory"/>
            <person name="Harder C.B."/>
            <person name="Miyauchi S."/>
            <person name="Viragh M."/>
            <person name="Kuo A."/>
            <person name="Thoen E."/>
            <person name="Andreopoulos B."/>
            <person name="Lu D."/>
            <person name="Skrede I."/>
            <person name="Drula E."/>
            <person name="Henrissat B."/>
            <person name="Morin E."/>
            <person name="Kohler A."/>
            <person name="Barry K."/>
            <person name="LaButti K."/>
            <person name="Morin E."/>
            <person name="Salamov A."/>
            <person name="Lipzen A."/>
            <person name="Mereny Z."/>
            <person name="Hegedus B."/>
            <person name="Baldrian P."/>
            <person name="Stursova M."/>
            <person name="Weitz H."/>
            <person name="Taylor A."/>
            <person name="Grigoriev I.V."/>
            <person name="Nagy L.G."/>
            <person name="Martin F."/>
            <person name="Kauserud H."/>
        </authorList>
    </citation>
    <scope>NUCLEOTIDE SEQUENCE</scope>
    <source>
        <strain evidence="2">CBHHK173m</strain>
    </source>
</reference>
<dbReference type="EMBL" id="JARJCN010000129">
    <property type="protein sequence ID" value="KAJ7070419.1"/>
    <property type="molecule type" value="Genomic_DNA"/>
</dbReference>
<feature type="region of interest" description="Disordered" evidence="1">
    <location>
        <begin position="205"/>
        <end position="245"/>
    </location>
</feature>
<dbReference type="CDD" id="cd00303">
    <property type="entry name" value="retropepsin_like"/>
    <property type="match status" value="1"/>
</dbReference>